<dbReference type="Proteomes" id="UP000245119">
    <property type="component" value="Linkage Group LG3"/>
</dbReference>
<protein>
    <submittedName>
        <fullName evidence="2">Uncharacterized protein</fullName>
    </submittedName>
</protein>
<name>A0A2T7PNI2_POMCA</name>
<comment type="caution">
    <text evidence="2">The sequence shown here is derived from an EMBL/GenBank/DDBJ whole genome shotgun (WGS) entry which is preliminary data.</text>
</comment>
<reference evidence="2 3" key="1">
    <citation type="submission" date="2018-04" db="EMBL/GenBank/DDBJ databases">
        <title>The genome of golden apple snail Pomacea canaliculata provides insight into stress tolerance and invasive adaptation.</title>
        <authorList>
            <person name="Liu C."/>
            <person name="Liu B."/>
            <person name="Ren Y."/>
            <person name="Zhang Y."/>
            <person name="Wang H."/>
            <person name="Li S."/>
            <person name="Jiang F."/>
            <person name="Yin L."/>
            <person name="Zhang G."/>
            <person name="Qian W."/>
            <person name="Fan W."/>
        </authorList>
    </citation>
    <scope>NUCLEOTIDE SEQUENCE [LARGE SCALE GENOMIC DNA]</scope>
    <source>
        <strain evidence="2">SZHN2017</strain>
        <tissue evidence="2">Muscle</tissue>
    </source>
</reference>
<evidence type="ECO:0000313" key="2">
    <source>
        <dbReference type="EMBL" id="PVD34983.1"/>
    </source>
</evidence>
<evidence type="ECO:0000256" key="1">
    <source>
        <dbReference type="SAM" id="MobiDB-lite"/>
    </source>
</evidence>
<feature type="region of interest" description="Disordered" evidence="1">
    <location>
        <begin position="400"/>
        <end position="441"/>
    </location>
</feature>
<dbReference type="AlphaFoldDB" id="A0A2T7PNI2"/>
<feature type="region of interest" description="Disordered" evidence="1">
    <location>
        <begin position="71"/>
        <end position="90"/>
    </location>
</feature>
<proteinExistence type="predicted"/>
<accession>A0A2T7PNI2</accession>
<dbReference type="OrthoDB" id="442731at2759"/>
<feature type="compositionally biased region" description="Pro residues" evidence="1">
    <location>
        <begin position="223"/>
        <end position="239"/>
    </location>
</feature>
<evidence type="ECO:0000313" key="3">
    <source>
        <dbReference type="Proteomes" id="UP000245119"/>
    </source>
</evidence>
<organism evidence="2 3">
    <name type="scientific">Pomacea canaliculata</name>
    <name type="common">Golden apple snail</name>
    <dbReference type="NCBI Taxonomy" id="400727"/>
    <lineage>
        <taxon>Eukaryota</taxon>
        <taxon>Metazoa</taxon>
        <taxon>Spiralia</taxon>
        <taxon>Lophotrochozoa</taxon>
        <taxon>Mollusca</taxon>
        <taxon>Gastropoda</taxon>
        <taxon>Caenogastropoda</taxon>
        <taxon>Architaenioglossa</taxon>
        <taxon>Ampullarioidea</taxon>
        <taxon>Ampullariidae</taxon>
        <taxon>Pomacea</taxon>
    </lineage>
</organism>
<sequence>MDSNLSNKAKAGTRAQRKTRTKNRGSQTCSSSDDDFHSDDNLRPYEEVKVAYHDKKLTGLGLTPDEHAVSPLVPSSAVGPPLPPGPSSSASISTRACLAYSYGSDDEGDTLAARSAPLLAQGRAPMQHDRVVYDPPWDQKNFEQIRHRPPHATSESDEDNRHAQLRYSHSGTVTLHLSGHISHLSPERIIHRHVVVHSPAIPMSQRDLTEPHGRPLALSPGTLPMPPPTFPPPPPPPIQDIPQRSPAPHRQHSFGPSMRGNYTDSDFRRQQPFSDGEVEVENPYMVQNNPGSAFTTAGDVGPRFPRTVPRSGSVPSCRGQPMDIGSLHSQGYNSDTYPYHCPNEANHAAMLASSVDSENKPTCSYNIFLPCRLRWTQMAAVDYSPGLSLMEDLPRRRSVSFQAESSEGGKHESCRQHVGGGPRAAESPAPEGKGQIGCPGF</sequence>
<feature type="region of interest" description="Disordered" evidence="1">
    <location>
        <begin position="1"/>
        <end position="41"/>
    </location>
</feature>
<gene>
    <name evidence="2" type="ORF">C0Q70_06264</name>
</gene>
<dbReference type="EMBL" id="PZQS01000003">
    <property type="protein sequence ID" value="PVD34983.1"/>
    <property type="molecule type" value="Genomic_DNA"/>
</dbReference>
<keyword evidence="3" id="KW-1185">Reference proteome</keyword>
<feature type="region of interest" description="Disordered" evidence="1">
    <location>
        <begin position="204"/>
        <end position="264"/>
    </location>
</feature>